<dbReference type="RefSeq" id="WP_379571892.1">
    <property type="nucleotide sequence ID" value="NZ_JBHUFV010000016.1"/>
</dbReference>
<keyword evidence="2" id="KW-0812">Transmembrane</keyword>
<comment type="caution">
    <text evidence="3">The sequence shown here is derived from an EMBL/GenBank/DDBJ whole genome shotgun (WGS) entry which is preliminary data.</text>
</comment>
<organism evidence="3 4">
    <name type="scientific">Nonomuraea mangrovi</name>
    <dbReference type="NCBI Taxonomy" id="2316207"/>
    <lineage>
        <taxon>Bacteria</taxon>
        <taxon>Bacillati</taxon>
        <taxon>Actinomycetota</taxon>
        <taxon>Actinomycetes</taxon>
        <taxon>Streptosporangiales</taxon>
        <taxon>Streptosporangiaceae</taxon>
        <taxon>Nonomuraea</taxon>
    </lineage>
</organism>
<keyword evidence="2" id="KW-0472">Membrane</keyword>
<reference evidence="4" key="1">
    <citation type="journal article" date="2019" name="Int. J. Syst. Evol. Microbiol.">
        <title>The Global Catalogue of Microorganisms (GCM) 10K type strain sequencing project: providing services to taxonomists for standard genome sequencing and annotation.</title>
        <authorList>
            <consortium name="The Broad Institute Genomics Platform"/>
            <consortium name="The Broad Institute Genome Sequencing Center for Infectious Disease"/>
            <person name="Wu L."/>
            <person name="Ma J."/>
        </authorList>
    </citation>
    <scope>NUCLEOTIDE SEQUENCE [LARGE SCALE GENOMIC DNA]</scope>
    <source>
        <strain evidence="4">ICMP 6774ER</strain>
    </source>
</reference>
<feature type="region of interest" description="Disordered" evidence="1">
    <location>
        <begin position="1"/>
        <end position="23"/>
    </location>
</feature>
<evidence type="ECO:0000256" key="1">
    <source>
        <dbReference type="SAM" id="MobiDB-lite"/>
    </source>
</evidence>
<evidence type="ECO:0008006" key="5">
    <source>
        <dbReference type="Google" id="ProtNLM"/>
    </source>
</evidence>
<evidence type="ECO:0000313" key="3">
    <source>
        <dbReference type="EMBL" id="MFD1932016.1"/>
    </source>
</evidence>
<name>A0ABW4SS84_9ACTN</name>
<sequence length="143" mass="15380">MSDQQPYPYGSSDPYGLRYPSGPYDSSSAPIPYGQQIPGPFGHPAVPYTRRRPPVPLPPRKEPSISVLLSFFLPGVGSIVNGDTAKGVGILVGSYATLIFGFILAFVIIGFLLLPVSFGLWVWGLIDAYQGAVQANRRHGYPG</sequence>
<gene>
    <name evidence="3" type="ORF">ACFSKW_11080</name>
</gene>
<feature type="transmembrane region" description="Helical" evidence="2">
    <location>
        <begin position="92"/>
        <end position="114"/>
    </location>
</feature>
<protein>
    <recommendedName>
        <fullName evidence="5">DUF4190 domain-containing protein</fullName>
    </recommendedName>
</protein>
<keyword evidence="4" id="KW-1185">Reference proteome</keyword>
<evidence type="ECO:0000313" key="4">
    <source>
        <dbReference type="Proteomes" id="UP001597368"/>
    </source>
</evidence>
<dbReference type="Proteomes" id="UP001597368">
    <property type="component" value="Unassembled WGS sequence"/>
</dbReference>
<accession>A0ABW4SS84</accession>
<proteinExistence type="predicted"/>
<evidence type="ECO:0000256" key="2">
    <source>
        <dbReference type="SAM" id="Phobius"/>
    </source>
</evidence>
<keyword evidence="2" id="KW-1133">Transmembrane helix</keyword>
<dbReference type="EMBL" id="JBHUFV010000016">
    <property type="protein sequence ID" value="MFD1932016.1"/>
    <property type="molecule type" value="Genomic_DNA"/>
</dbReference>